<dbReference type="SUPFAM" id="SSF54862">
    <property type="entry name" value="4Fe-4S ferredoxins"/>
    <property type="match status" value="1"/>
</dbReference>
<dbReference type="EMBL" id="CAFBMM010000001">
    <property type="protein sequence ID" value="CAB4892919.1"/>
    <property type="molecule type" value="Genomic_DNA"/>
</dbReference>
<dbReference type="EMBL" id="CAFBPQ010000001">
    <property type="protein sequence ID" value="CAB5012582.1"/>
    <property type="molecule type" value="Genomic_DNA"/>
</dbReference>
<accession>A0A6J7QDW0</accession>
<evidence type="ECO:0000313" key="4">
    <source>
        <dbReference type="EMBL" id="CAB5012582.1"/>
    </source>
</evidence>
<protein>
    <submittedName>
        <fullName evidence="4">Unannotated protein</fullName>
    </submittedName>
</protein>
<name>A0A6J7QDW0_9ZZZZ</name>
<organism evidence="4">
    <name type="scientific">freshwater metagenome</name>
    <dbReference type="NCBI Taxonomy" id="449393"/>
    <lineage>
        <taxon>unclassified sequences</taxon>
        <taxon>metagenomes</taxon>
        <taxon>ecological metagenomes</taxon>
    </lineage>
</organism>
<evidence type="ECO:0000313" key="1">
    <source>
        <dbReference type="EMBL" id="CAB4734572.1"/>
    </source>
</evidence>
<dbReference type="Pfam" id="PF13370">
    <property type="entry name" value="Fer4_13"/>
    <property type="match status" value="1"/>
</dbReference>
<evidence type="ECO:0000313" key="2">
    <source>
        <dbReference type="EMBL" id="CAB4892919.1"/>
    </source>
</evidence>
<gene>
    <name evidence="1" type="ORF">UFOPK2683_01498</name>
    <name evidence="2" type="ORF">UFOPK3605_00013</name>
    <name evidence="3" type="ORF">UFOPK3897_00017</name>
    <name evidence="4" type="ORF">UFOPK4121_00142</name>
</gene>
<proteinExistence type="predicted"/>
<dbReference type="EMBL" id="CAFBOF010000001">
    <property type="protein sequence ID" value="CAB4967857.1"/>
    <property type="molecule type" value="Genomic_DNA"/>
</dbReference>
<dbReference type="EMBL" id="CAEZYK010000119">
    <property type="protein sequence ID" value="CAB4734572.1"/>
    <property type="molecule type" value="Genomic_DNA"/>
</dbReference>
<evidence type="ECO:0000313" key="3">
    <source>
        <dbReference type="EMBL" id="CAB4967857.1"/>
    </source>
</evidence>
<sequence>MKLRIEIDAAKCMGQGQCNYWAPATFALGDDGIAYSTLAQPGVKNSDTDEAVILGAQGCPTRAIALWRGEERVV</sequence>
<dbReference type="Gene3D" id="3.30.70.20">
    <property type="match status" value="1"/>
</dbReference>
<dbReference type="AlphaFoldDB" id="A0A6J7QDW0"/>
<reference evidence="4" key="1">
    <citation type="submission" date="2020-05" db="EMBL/GenBank/DDBJ databases">
        <authorList>
            <person name="Chiriac C."/>
            <person name="Salcher M."/>
            <person name="Ghai R."/>
            <person name="Kavagutti S V."/>
        </authorList>
    </citation>
    <scope>NUCLEOTIDE SEQUENCE</scope>
</reference>